<evidence type="ECO:0000313" key="2">
    <source>
        <dbReference type="Proteomes" id="UP001596542"/>
    </source>
</evidence>
<dbReference type="InterPro" id="IPR054257">
    <property type="entry name" value="DUF6988"/>
</dbReference>
<comment type="caution">
    <text evidence="1">The sequence shown here is derived from an EMBL/GenBank/DDBJ whole genome shotgun (WGS) entry which is preliminary data.</text>
</comment>
<evidence type="ECO:0000313" key="1">
    <source>
        <dbReference type="EMBL" id="MFC7286461.1"/>
    </source>
</evidence>
<dbReference type="Proteomes" id="UP001596542">
    <property type="component" value="Unassembled WGS sequence"/>
</dbReference>
<proteinExistence type="predicted"/>
<accession>A0ABW2I6B5</accession>
<reference evidence="2" key="1">
    <citation type="journal article" date="2019" name="Int. J. Syst. Evol. Microbiol.">
        <title>The Global Catalogue of Microorganisms (GCM) 10K type strain sequencing project: providing services to taxonomists for standard genome sequencing and annotation.</title>
        <authorList>
            <consortium name="The Broad Institute Genomics Platform"/>
            <consortium name="The Broad Institute Genome Sequencing Center for Infectious Disease"/>
            <person name="Wu L."/>
            <person name="Ma J."/>
        </authorList>
    </citation>
    <scope>NUCLEOTIDE SEQUENCE [LARGE SCALE GENOMIC DNA]</scope>
    <source>
        <strain evidence="2">KACC 12508</strain>
    </source>
</reference>
<protein>
    <submittedName>
        <fullName evidence="1">DUF6988 family protein</fullName>
    </submittedName>
</protein>
<keyword evidence="2" id="KW-1185">Reference proteome</keyword>
<dbReference type="EMBL" id="JBHTBU010000001">
    <property type="protein sequence ID" value="MFC7286461.1"/>
    <property type="molecule type" value="Genomic_DNA"/>
</dbReference>
<organism evidence="1 2">
    <name type="scientific">Herminiimonas glaciei</name>
    <dbReference type="NCBI Taxonomy" id="523788"/>
    <lineage>
        <taxon>Bacteria</taxon>
        <taxon>Pseudomonadati</taxon>
        <taxon>Pseudomonadota</taxon>
        <taxon>Betaproteobacteria</taxon>
        <taxon>Burkholderiales</taxon>
        <taxon>Oxalobacteraceae</taxon>
        <taxon>Herminiimonas</taxon>
    </lineage>
</organism>
<dbReference type="RefSeq" id="WP_382269675.1">
    <property type="nucleotide sequence ID" value="NZ_JBHTBU010000001.1"/>
</dbReference>
<sequence length="206" mass="23061">MNLELFEDTEKFAEQLRSLIDLPLFDTSPRQLLSDVSCSMSLEHWGACRNLLQSGMLPSGVVIHRAQFEALLRAIWILYAASEEHLGKLDAELTVETEQGAKNLPLAYEMMTFLEKKAPPQAYEALSRFKENSWKALNSYAHAGIHPLKRHKEGYPIALIENIVRNSNGLAVMSAMHAAVLSGVQPLQKEILMLAGRYANCMPQPL</sequence>
<gene>
    <name evidence="1" type="ORF">ACFQPC_00275</name>
</gene>
<name>A0ABW2I6B5_9BURK</name>
<dbReference type="Pfam" id="PF22491">
    <property type="entry name" value="DUF6988"/>
    <property type="match status" value="1"/>
</dbReference>